<feature type="domain" description="C2H2-type" evidence="3">
    <location>
        <begin position="1298"/>
        <end position="1326"/>
    </location>
</feature>
<feature type="compositionally biased region" description="Low complexity" evidence="2">
    <location>
        <begin position="1081"/>
        <end position="1093"/>
    </location>
</feature>
<evidence type="ECO:0000313" key="5">
    <source>
        <dbReference type="Proteomes" id="UP001558652"/>
    </source>
</evidence>
<protein>
    <recommendedName>
        <fullName evidence="3">C2H2-type domain-containing protein</fullName>
    </recommendedName>
</protein>
<feature type="compositionally biased region" description="Gly residues" evidence="2">
    <location>
        <begin position="1142"/>
        <end position="1153"/>
    </location>
</feature>
<evidence type="ECO:0000259" key="3">
    <source>
        <dbReference type="PROSITE" id="PS50157"/>
    </source>
</evidence>
<feature type="region of interest" description="Disordered" evidence="2">
    <location>
        <begin position="260"/>
        <end position="286"/>
    </location>
</feature>
<feature type="compositionally biased region" description="Low complexity" evidence="2">
    <location>
        <begin position="570"/>
        <end position="584"/>
    </location>
</feature>
<dbReference type="SUPFAM" id="SSF57667">
    <property type="entry name" value="beta-beta-alpha zinc fingers"/>
    <property type="match status" value="5"/>
</dbReference>
<feature type="domain" description="C2H2-type" evidence="3">
    <location>
        <begin position="929"/>
        <end position="952"/>
    </location>
</feature>
<evidence type="ECO:0000256" key="2">
    <source>
        <dbReference type="SAM" id="MobiDB-lite"/>
    </source>
</evidence>
<sequence>MGRSVGGSPYHAYRVAMATGEGINRQAGAVFSDNDVRSVIPKGRMDMRVETIQEGVDTDSDHSRPLTDSVASWCSAEVCEEEDMTAVGDPQKASYSRKSETEESNSDRQESEGEEQRQGRGKRRCPRPQRRLECGVCSASGFESEHELTRHIRSHHHQPQHLQQGDGGAEAAISGEAATTQCKLCGKVLGSVSSLDRHLLVHSGERPFSCRICGTKFTTNGNMHRSACIRVESPTPTTPVTIPSDPDDLFCRHMRSHDLTSFGGEQQPEHQPHKKRKVHEFNNNNIGDLGADDPGALCRMRCQRFAPRPGSISREHPHPAFAWTLSQGSSTIKVVPLSTYFCPYEELDSPSEPKRRTSSGVVKKTADGYSCPACHRRDFLSRQLLDAHVDRDHPSCRCQDCDSVFRSPKLLSNHRAAYHQPHQGASPRKTPSLRVIDEDHLRLIEFSTGKFPMIAEAMAARRPPPSRRYTVLAKDEEAASRHNHLRLDDHKNDFLASLDLKKLNMRCFDPKFDLLGKSNPQSPCWDQTGGLESNTCCREDELESSGGESTSSSNSAVSSGESPPPMCADPAVLLPPAAVSVSSLDMTPPDSGSRGGPNHDQLEEEQDCMSAEIRRMKLRGEFPCRLCPSVFPNLRALKGHNRVHLLTGHSAHLPGALDFQCNMCHFSGPDRGAVLRHMRTHNGDRPYECALCNYAFTTKANCERHLRNRHAASRCDLKKSIIYHPSEDPINDPSVASDSSGTGNNHQREDVKRTLFPEETDDTEEEEEEHEEKVEGPLDLSMDALDLSKKKRVEEEDVPQDLSKKKAREDMGGAAALGLRAFYGAMPPFIPNFLPPYFVGTPHPQLLFRPLAEMKERLEKELLRQLGATSLLMPPAPEEPPAPPRPPTPPEKLKKPPPPSAASSVKMVIKNGVLVPKQKQRRYRTERPFGCEHCSAKFTLRSNMERHVKQQHPQFWSRRGPRGSAANRRPQQQTHNNKQIVNNNNHLDSPVRSEEMTSKEKISQGVKMAIVEQLKAKIKLEGGDEGAARPPLPIQDYIKKEATRVTIGGPEPDLASVSKLLDNASTQTFRQYFEAANQEEATPTQVQPATPTPIQHQQFPPTNQSHDIASVTSDDEEGLVASHSEESEENKSENESTASNGSCGGQGSGGGSSGKKKSAYSLAPNRVSCPYCLRKFPWSSSLRRHVLTHTGQKPYKCPHCPLLFTTKSNCDRHLTRKHGSSVPGETPPPAAVQPPPTDQARNVPERPYKCSRCPSSTFSTLGNLKKHVGSKHEEFEESSPPQQQPPPLSCPQVSEMPFKCHLCEGAFAERQDALDHMRELHEAEYSALVSKGALESSCEEVDDSEDHHHQHHHHQETPRAGRFPDYANRKVMCAFCLRRFWSAEDLRRHMRTHTGERPFSCDVCTRKFTLKHSMLRHRKKHSAAAAGTSLQSLQQRAEEDETQDGVKEEPEDDDADKSSMGRHPADSDLIGDLLGIGDKSLVDSILDKSADDAARLLGVRVGEALVYIPKAPGGPAVSEVVPTPGGRLRAKNRTIVESSLLEPNNEAIQNDIPKDLIISGIVKTERLRG</sequence>
<feature type="region of interest" description="Disordered" evidence="2">
    <location>
        <begin position="871"/>
        <end position="923"/>
    </location>
</feature>
<feature type="compositionally biased region" description="Polar residues" evidence="2">
    <location>
        <begin position="734"/>
        <end position="745"/>
    </location>
</feature>
<feature type="domain" description="C2H2-type" evidence="3">
    <location>
        <begin position="659"/>
        <end position="686"/>
    </location>
</feature>
<dbReference type="FunFam" id="3.30.160.60:FF:000813">
    <property type="entry name" value="ras-responsive element-binding protein 1 isoform X1"/>
    <property type="match status" value="1"/>
</dbReference>
<dbReference type="InterPro" id="IPR013087">
    <property type="entry name" value="Znf_C2H2_type"/>
</dbReference>
<accession>A0ABD0XVK8</accession>
<dbReference type="PROSITE" id="PS00028">
    <property type="entry name" value="ZINC_FINGER_C2H2_1"/>
    <property type="match status" value="10"/>
</dbReference>
<feature type="compositionally biased region" description="Polar residues" evidence="2">
    <location>
        <begin position="1094"/>
        <end position="1112"/>
    </location>
</feature>
<feature type="compositionally biased region" description="Acidic residues" evidence="2">
    <location>
        <begin position="1438"/>
        <end position="1455"/>
    </location>
</feature>
<dbReference type="InterPro" id="IPR052795">
    <property type="entry name" value="RREB1"/>
</dbReference>
<organism evidence="4 5">
    <name type="scientific">Ranatra chinensis</name>
    <dbReference type="NCBI Taxonomy" id="642074"/>
    <lineage>
        <taxon>Eukaryota</taxon>
        <taxon>Metazoa</taxon>
        <taxon>Ecdysozoa</taxon>
        <taxon>Arthropoda</taxon>
        <taxon>Hexapoda</taxon>
        <taxon>Insecta</taxon>
        <taxon>Pterygota</taxon>
        <taxon>Neoptera</taxon>
        <taxon>Paraneoptera</taxon>
        <taxon>Hemiptera</taxon>
        <taxon>Heteroptera</taxon>
        <taxon>Panheteroptera</taxon>
        <taxon>Nepomorpha</taxon>
        <taxon>Nepidae</taxon>
        <taxon>Ranatrinae</taxon>
        <taxon>Ranatra</taxon>
    </lineage>
</organism>
<feature type="domain" description="C2H2-type" evidence="3">
    <location>
        <begin position="180"/>
        <end position="207"/>
    </location>
</feature>
<evidence type="ECO:0000256" key="1">
    <source>
        <dbReference type="PROSITE-ProRule" id="PRU00042"/>
    </source>
</evidence>
<keyword evidence="1" id="KW-0862">Zinc</keyword>
<dbReference type="FunFam" id="3.30.160.60:FF:002095">
    <property type="entry name" value="ras-responsive element-binding protein 1"/>
    <property type="match status" value="1"/>
</dbReference>
<feature type="domain" description="C2H2-type" evidence="3">
    <location>
        <begin position="1399"/>
        <end position="1426"/>
    </location>
</feature>
<reference evidence="4 5" key="1">
    <citation type="submission" date="2024-07" db="EMBL/GenBank/DDBJ databases">
        <title>Chromosome-level genome assembly of the water stick insect Ranatra chinensis (Heteroptera: Nepidae).</title>
        <authorList>
            <person name="Liu X."/>
        </authorList>
    </citation>
    <scope>NUCLEOTIDE SEQUENCE [LARGE SCALE GENOMIC DNA]</scope>
    <source>
        <strain evidence="4">Cailab_2021Rc</strain>
        <tissue evidence="4">Muscle</tissue>
    </source>
</reference>
<feature type="region of interest" description="Disordered" evidence="2">
    <location>
        <begin position="539"/>
        <end position="606"/>
    </location>
</feature>
<dbReference type="GO" id="GO:0008270">
    <property type="term" value="F:zinc ion binding"/>
    <property type="evidence" value="ECO:0007669"/>
    <property type="project" value="UniProtKB-KW"/>
</dbReference>
<feature type="compositionally biased region" description="Basic and acidic residues" evidence="2">
    <location>
        <begin position="746"/>
        <end position="756"/>
    </location>
</feature>
<keyword evidence="5" id="KW-1185">Reference proteome</keyword>
<feature type="region of interest" description="Disordered" evidence="2">
    <location>
        <begin position="1078"/>
        <end position="1159"/>
    </location>
</feature>
<comment type="caution">
    <text evidence="4">The sequence shown here is derived from an EMBL/GenBank/DDBJ whole genome shotgun (WGS) entry which is preliminary data.</text>
</comment>
<feature type="domain" description="C2H2-type" evidence="3">
    <location>
        <begin position="1195"/>
        <end position="1223"/>
    </location>
</feature>
<feature type="compositionally biased region" description="Pro residues" evidence="2">
    <location>
        <begin position="874"/>
        <end position="900"/>
    </location>
</feature>
<evidence type="ECO:0000313" key="4">
    <source>
        <dbReference type="EMBL" id="KAL1115314.1"/>
    </source>
</evidence>
<dbReference type="FunFam" id="3.30.160.60:FF:002512">
    <property type="entry name" value="Pebbled, isoform A"/>
    <property type="match status" value="1"/>
</dbReference>
<feature type="domain" description="C2H2-type" evidence="3">
    <location>
        <begin position="687"/>
        <end position="715"/>
    </location>
</feature>
<feature type="compositionally biased region" description="Pro residues" evidence="2">
    <location>
        <begin position="1225"/>
        <end position="1237"/>
    </location>
</feature>
<keyword evidence="1" id="KW-0863">Zinc-finger</keyword>
<dbReference type="SMART" id="SM00355">
    <property type="entry name" value="ZnF_C2H2"/>
    <property type="match status" value="14"/>
</dbReference>
<feature type="compositionally biased region" description="Basic and acidic residues" evidence="2">
    <location>
        <begin position="989"/>
        <end position="1000"/>
    </location>
</feature>
<gene>
    <name evidence="4" type="ORF">AAG570_007345</name>
</gene>
<dbReference type="InterPro" id="IPR036236">
    <property type="entry name" value="Znf_C2H2_sf"/>
</dbReference>
<feature type="region of interest" description="Disordered" evidence="2">
    <location>
        <begin position="81"/>
        <end position="126"/>
    </location>
</feature>
<feature type="compositionally biased region" description="Low complexity" evidence="2">
    <location>
        <begin position="976"/>
        <end position="985"/>
    </location>
</feature>
<feature type="region of interest" description="Disordered" evidence="2">
    <location>
        <begin position="1419"/>
        <end position="1464"/>
    </location>
</feature>
<dbReference type="EMBL" id="JBFDAA010000020">
    <property type="protein sequence ID" value="KAL1115314.1"/>
    <property type="molecule type" value="Genomic_DNA"/>
</dbReference>
<feature type="compositionally biased region" description="Basic and acidic residues" evidence="2">
    <location>
        <begin position="1123"/>
        <end position="1134"/>
    </location>
</feature>
<feature type="compositionally biased region" description="Basic and acidic residues" evidence="2">
    <location>
        <begin position="97"/>
        <end position="118"/>
    </location>
</feature>
<dbReference type="PANTHER" id="PTHR46451">
    <property type="entry name" value="RAS-RESPONSIVE ELEMENT-BINDING PROTEIN 1"/>
    <property type="match status" value="1"/>
</dbReference>
<feature type="domain" description="C2H2-type" evidence="3">
    <location>
        <begin position="622"/>
        <end position="644"/>
    </location>
</feature>
<proteinExistence type="predicted"/>
<feature type="domain" description="C2H2-type" evidence="3">
    <location>
        <begin position="1167"/>
        <end position="1194"/>
    </location>
</feature>
<feature type="region of interest" description="Disordered" evidence="2">
    <location>
        <begin position="788"/>
        <end position="807"/>
    </location>
</feature>
<keyword evidence="1" id="KW-0479">Metal-binding</keyword>
<feature type="domain" description="C2H2-type" evidence="3">
    <location>
        <begin position="396"/>
        <end position="427"/>
    </location>
</feature>
<dbReference type="PANTHER" id="PTHR46451:SF1">
    <property type="entry name" value="RAS-RESPONSIVE ELEMENT-BINDING PROTEIN 1"/>
    <property type="match status" value="1"/>
</dbReference>
<feature type="region of interest" description="Disordered" evidence="2">
    <location>
        <begin position="148"/>
        <end position="168"/>
    </location>
</feature>
<dbReference type="Proteomes" id="UP001558652">
    <property type="component" value="Unassembled WGS sequence"/>
</dbReference>
<feature type="region of interest" description="Disordered" evidence="2">
    <location>
        <begin position="1214"/>
        <end position="1246"/>
    </location>
</feature>
<feature type="region of interest" description="Disordered" evidence="2">
    <location>
        <begin position="946"/>
        <end position="1000"/>
    </location>
</feature>
<feature type="compositionally biased region" description="Acidic residues" evidence="2">
    <location>
        <begin position="758"/>
        <end position="770"/>
    </location>
</feature>
<dbReference type="PROSITE" id="PS50157">
    <property type="entry name" value="ZINC_FINGER_C2H2_2"/>
    <property type="match status" value="11"/>
</dbReference>
<feature type="region of interest" description="Disordered" evidence="2">
    <location>
        <begin position="726"/>
        <end position="782"/>
    </location>
</feature>
<dbReference type="Gene3D" id="3.30.160.60">
    <property type="entry name" value="Classic Zinc Finger"/>
    <property type="match status" value="10"/>
</dbReference>
<feature type="region of interest" description="Disordered" evidence="2">
    <location>
        <begin position="1336"/>
        <end position="1363"/>
    </location>
</feature>
<dbReference type="FunFam" id="3.30.160.60:FF:001782">
    <property type="entry name" value="Ras-responsive element-binding protein 1a"/>
    <property type="match status" value="1"/>
</dbReference>
<feature type="domain" description="C2H2-type" evidence="3">
    <location>
        <begin position="1371"/>
        <end position="1398"/>
    </location>
</feature>
<feature type="compositionally biased region" description="Low complexity" evidence="2">
    <location>
        <begin position="544"/>
        <end position="561"/>
    </location>
</feature>
<feature type="region of interest" description="Disordered" evidence="2">
    <location>
        <begin position="1266"/>
        <end position="1291"/>
    </location>
</feature>
<name>A0ABD0XVK8_9HEMI</name>